<evidence type="ECO:0000313" key="3">
    <source>
        <dbReference type="Proteomes" id="UP000270795"/>
    </source>
</evidence>
<evidence type="ECO:0000259" key="1">
    <source>
        <dbReference type="SMART" id="SM00903"/>
    </source>
</evidence>
<comment type="caution">
    <text evidence="2">The sequence shown here is derived from an EMBL/GenBank/DDBJ whole genome shotgun (WGS) entry which is preliminary data.</text>
</comment>
<dbReference type="PANTHER" id="PTHR43812:SF2">
    <property type="entry name" value="FLAVIN REDUCTASE LIKE DOMAIN-CONTAINING PROTEIN"/>
    <property type="match status" value="1"/>
</dbReference>
<evidence type="ECO:0000313" key="2">
    <source>
        <dbReference type="EMBL" id="RMV13997.1"/>
    </source>
</evidence>
<dbReference type="AlphaFoldDB" id="A0A3M6A404"/>
<dbReference type="SUPFAM" id="SSF50475">
    <property type="entry name" value="FMN-binding split barrel"/>
    <property type="match status" value="1"/>
</dbReference>
<dbReference type="InterPro" id="IPR002563">
    <property type="entry name" value="Flavin_Rdtase-like_dom"/>
</dbReference>
<dbReference type="GO" id="GO:0016646">
    <property type="term" value="F:oxidoreductase activity, acting on the CH-NH group of donors, NAD or NADP as acceptor"/>
    <property type="evidence" value="ECO:0007669"/>
    <property type="project" value="UniProtKB-ARBA"/>
</dbReference>
<organism evidence="2 3">
    <name type="scientific">Pseudomonas savastanoi</name>
    <name type="common">Pseudomonas syringae pv. savastanoi</name>
    <dbReference type="NCBI Taxonomy" id="29438"/>
    <lineage>
        <taxon>Bacteria</taxon>
        <taxon>Pseudomonadati</taxon>
        <taxon>Pseudomonadota</taxon>
        <taxon>Gammaproteobacteria</taxon>
        <taxon>Pseudomonadales</taxon>
        <taxon>Pseudomonadaceae</taxon>
        <taxon>Pseudomonas</taxon>
    </lineage>
</organism>
<dbReference type="InterPro" id="IPR012349">
    <property type="entry name" value="Split_barrel_FMN-bd"/>
</dbReference>
<gene>
    <name evidence="2" type="ORF">ALP17_05403</name>
</gene>
<protein>
    <recommendedName>
        <fullName evidence="1">Flavin reductase like domain-containing protein</fullName>
    </recommendedName>
</protein>
<dbReference type="Pfam" id="PF01613">
    <property type="entry name" value="Flavin_Reduct"/>
    <property type="match status" value="1"/>
</dbReference>
<dbReference type="SMART" id="SM00903">
    <property type="entry name" value="Flavin_Reduct"/>
    <property type="match status" value="1"/>
</dbReference>
<name>A0A3M6A404_PSESS</name>
<dbReference type="Proteomes" id="UP000270795">
    <property type="component" value="Unassembled WGS sequence"/>
</dbReference>
<feature type="domain" description="Flavin reductase like" evidence="1">
    <location>
        <begin position="138"/>
        <end position="289"/>
    </location>
</feature>
<dbReference type="PANTHER" id="PTHR43812">
    <property type="entry name" value="BLR2425 PROTEIN"/>
    <property type="match status" value="1"/>
</dbReference>
<reference evidence="2 3" key="1">
    <citation type="submission" date="2018-08" db="EMBL/GenBank/DDBJ databases">
        <title>Recombination of ecologically and evolutionarily significant loci maintains genetic cohesion in the Pseudomonas syringae species complex.</title>
        <authorList>
            <person name="Dillon M."/>
            <person name="Thakur S."/>
            <person name="Almeida R.N.D."/>
            <person name="Weir B.S."/>
            <person name="Guttman D.S."/>
        </authorList>
    </citation>
    <scope>NUCLEOTIDE SEQUENCE [LARGE SCALE GENOMIC DNA]</scope>
    <source>
        <strain evidence="2 3">ICMP 11899</strain>
    </source>
</reference>
<dbReference type="Gene3D" id="2.30.110.10">
    <property type="entry name" value="Electron Transport, Fmn-binding Protein, Chain A"/>
    <property type="match status" value="1"/>
</dbReference>
<dbReference type="EMBL" id="RBUM01000303">
    <property type="protein sequence ID" value="RMV13997.1"/>
    <property type="molecule type" value="Genomic_DNA"/>
</dbReference>
<dbReference type="GO" id="GO:0010181">
    <property type="term" value="F:FMN binding"/>
    <property type="evidence" value="ECO:0007669"/>
    <property type="project" value="InterPro"/>
</dbReference>
<proteinExistence type="predicted"/>
<accession>A0A3M6A404</accession>
<sequence length="320" mass="35134">MLTAQTVSVQIVRLPMVQTTSVPTVWPLMARTVSVQTVRLPMAQTTSVPTAWPLMAQTTSAPIVWADSPRNTPSPADVGLLHVWRRLKYTLLWHPLQMRSTMSAPYRAHQESSMSDAIHSYEPSKGHGLPHDPFNAIVGPRPIGWISSQDANGKLNLAPYSFFNAFNYVPPIIGFCSVGRKDSLNNIEQTGEFVWNLATRSLAEAMNQSCAPVAPDVSEFELANLTPLASHIVSVPRVLETPVSFECKVTQIIQLQRADQELVPSWLILGEVVAVHIEKSLLKDGVYDTAAAEPILRGGGPADYFQLGPEALFKMFRPGA</sequence>